<dbReference type="Pfam" id="PF00412">
    <property type="entry name" value="LIM"/>
    <property type="match status" value="3"/>
</dbReference>
<keyword evidence="3 6" id="KW-0862">Zinc</keyword>
<feature type="domain" description="LIM zinc-binding" evidence="7">
    <location>
        <begin position="126"/>
        <end position="185"/>
    </location>
</feature>
<dbReference type="GeneID" id="106661610"/>
<keyword evidence="1 6" id="KW-0479">Metal-binding</keyword>
<name>A0A8I6RB66_CIMLE</name>
<dbReference type="FunFam" id="2.10.110.10:FF:000009">
    <property type="entry name" value="Paxillin isoform 1"/>
    <property type="match status" value="2"/>
</dbReference>
<dbReference type="EnsemblMetazoa" id="XM_014385129.1">
    <property type="protein sequence ID" value="XP_014240615.1"/>
    <property type="gene ID" value="LOC106661610"/>
</dbReference>
<dbReference type="GO" id="GO:0046872">
    <property type="term" value="F:metal ion binding"/>
    <property type="evidence" value="ECO:0007669"/>
    <property type="project" value="UniProtKB-KW"/>
</dbReference>
<keyword evidence="4 6" id="KW-0440">LIM domain</keyword>
<feature type="domain" description="LIM zinc-binding" evidence="7">
    <location>
        <begin position="5"/>
        <end position="64"/>
    </location>
</feature>
<dbReference type="KEGG" id="clec:106661610"/>
<dbReference type="OrthoDB" id="1112565at2759"/>
<dbReference type="InterPro" id="IPR001781">
    <property type="entry name" value="Znf_LIM"/>
</dbReference>
<organism evidence="8 9">
    <name type="scientific">Cimex lectularius</name>
    <name type="common">Bed bug</name>
    <name type="synonym">Acanthia lectularia</name>
    <dbReference type="NCBI Taxonomy" id="79782"/>
    <lineage>
        <taxon>Eukaryota</taxon>
        <taxon>Metazoa</taxon>
        <taxon>Ecdysozoa</taxon>
        <taxon>Arthropoda</taxon>
        <taxon>Hexapoda</taxon>
        <taxon>Insecta</taxon>
        <taxon>Pterygota</taxon>
        <taxon>Neoptera</taxon>
        <taxon>Paraneoptera</taxon>
        <taxon>Hemiptera</taxon>
        <taxon>Heteroptera</taxon>
        <taxon>Panheteroptera</taxon>
        <taxon>Cimicomorpha</taxon>
        <taxon>Cimicidae</taxon>
        <taxon>Cimex</taxon>
    </lineage>
</organism>
<dbReference type="GO" id="GO:0055120">
    <property type="term" value="C:striated muscle dense body"/>
    <property type="evidence" value="ECO:0007669"/>
    <property type="project" value="UniProtKB-ARBA"/>
</dbReference>
<dbReference type="PROSITE" id="PS00478">
    <property type="entry name" value="LIM_DOMAIN_1"/>
    <property type="match status" value="3"/>
</dbReference>
<dbReference type="AlphaFoldDB" id="A0A8I6RB66"/>
<dbReference type="PANTHER" id="PTHR24205">
    <property type="entry name" value="FOUR AND A HALF LIM DOMAINS PROTEIN"/>
    <property type="match status" value="1"/>
</dbReference>
<evidence type="ECO:0000256" key="1">
    <source>
        <dbReference type="ARBA" id="ARBA00022723"/>
    </source>
</evidence>
<proteinExistence type="predicted"/>
<dbReference type="GO" id="GO:0031430">
    <property type="term" value="C:M band"/>
    <property type="evidence" value="ECO:0007669"/>
    <property type="project" value="UniProtKB-SubCell"/>
</dbReference>
<evidence type="ECO:0000313" key="9">
    <source>
        <dbReference type="Proteomes" id="UP000494040"/>
    </source>
</evidence>
<protein>
    <recommendedName>
        <fullName evidence="7">LIM zinc-binding domain-containing protein</fullName>
    </recommendedName>
</protein>
<dbReference type="SUPFAM" id="SSF57716">
    <property type="entry name" value="Glucocorticoid receptor-like (DNA-binding domain)"/>
    <property type="match status" value="3"/>
</dbReference>
<evidence type="ECO:0000313" key="8">
    <source>
        <dbReference type="EnsemblMetazoa" id="XP_014240615.1"/>
    </source>
</evidence>
<dbReference type="PROSITE" id="PS50023">
    <property type="entry name" value="LIM_DOMAIN_2"/>
    <property type="match status" value="3"/>
</dbReference>
<keyword evidence="2" id="KW-0677">Repeat</keyword>
<dbReference type="OMA" id="CREDFEQ"/>
<reference evidence="8" key="1">
    <citation type="submission" date="2022-01" db="UniProtKB">
        <authorList>
            <consortium name="EnsemblMetazoa"/>
        </authorList>
    </citation>
    <scope>IDENTIFICATION</scope>
</reference>
<evidence type="ECO:0000256" key="4">
    <source>
        <dbReference type="ARBA" id="ARBA00023038"/>
    </source>
</evidence>
<dbReference type="EnsemblMetazoa" id="XM_014385128.1">
    <property type="protein sequence ID" value="XP_014240614.1"/>
    <property type="gene ID" value="LOC106661610"/>
</dbReference>
<keyword evidence="9" id="KW-1185">Reference proteome</keyword>
<evidence type="ECO:0000256" key="5">
    <source>
        <dbReference type="ARBA" id="ARBA00037833"/>
    </source>
</evidence>
<evidence type="ECO:0000259" key="7">
    <source>
        <dbReference type="PROSITE" id="PS50023"/>
    </source>
</evidence>
<dbReference type="PANTHER" id="PTHR24205:SF16">
    <property type="entry name" value="GH01042P-RELATED"/>
    <property type="match status" value="1"/>
</dbReference>
<feature type="domain" description="LIM zinc-binding" evidence="7">
    <location>
        <begin position="65"/>
        <end position="125"/>
    </location>
</feature>
<dbReference type="RefSeq" id="XP_014240614.1">
    <property type="nucleotide sequence ID" value="XM_014385128.1"/>
</dbReference>
<dbReference type="GO" id="GO:0030018">
    <property type="term" value="C:Z disc"/>
    <property type="evidence" value="ECO:0007669"/>
    <property type="project" value="TreeGrafter"/>
</dbReference>
<evidence type="ECO:0000256" key="6">
    <source>
        <dbReference type="PROSITE-ProRule" id="PRU00125"/>
    </source>
</evidence>
<accession>A0A8I6RB66</accession>
<dbReference type="Gene3D" id="2.10.110.10">
    <property type="entry name" value="Cysteine Rich Protein"/>
    <property type="match status" value="3"/>
</dbReference>
<evidence type="ECO:0000256" key="3">
    <source>
        <dbReference type="ARBA" id="ARBA00022833"/>
    </source>
</evidence>
<sequence>MSEKKICGGCNAPIEGCKSFSAMGQNWHPEHFICQKCKKMITDDSFAVEQNRPYCNPCYLVLFGKKCKRCGELIEKSKTIAALGVHWHLEHFTCESCKTELNQKQFFEKDGMPYCKDCYEKKFCPTCKGCKKPISDLILSALDSKWHKACFKCAKCKSLIGTSTFGVSPEGMPLCEACLNQKKEPEPSKPKKKESAK</sequence>
<dbReference type="GO" id="GO:0005634">
    <property type="term" value="C:nucleus"/>
    <property type="evidence" value="ECO:0007669"/>
    <property type="project" value="TreeGrafter"/>
</dbReference>
<dbReference type="RefSeq" id="XP_014240615.1">
    <property type="nucleotide sequence ID" value="XM_014385129.1"/>
</dbReference>
<dbReference type="Proteomes" id="UP000494040">
    <property type="component" value="Unassembled WGS sequence"/>
</dbReference>
<dbReference type="GO" id="GO:0003712">
    <property type="term" value="F:transcription coregulator activity"/>
    <property type="evidence" value="ECO:0007669"/>
    <property type="project" value="TreeGrafter"/>
</dbReference>
<dbReference type="SMART" id="SM00132">
    <property type="entry name" value="LIM"/>
    <property type="match status" value="3"/>
</dbReference>
<evidence type="ECO:0000256" key="2">
    <source>
        <dbReference type="ARBA" id="ARBA00022737"/>
    </source>
</evidence>
<comment type="subcellular location">
    <subcellularLocation>
        <location evidence="5">Cytoplasm</location>
        <location evidence="5">Myofibril</location>
        <location evidence="5">Sarcomere</location>
        <location evidence="5">M line</location>
    </subcellularLocation>
</comment>